<dbReference type="SUPFAM" id="SSF52980">
    <property type="entry name" value="Restriction endonuclease-like"/>
    <property type="match status" value="1"/>
</dbReference>
<gene>
    <name evidence="2" type="ORF">AB4566_18755</name>
</gene>
<keyword evidence="2" id="KW-0255">Endonuclease</keyword>
<accession>A0ABV4NFT4</accession>
<sequence length="242" mass="27719">MERNKELDDFIESGIQDYHKKILERLRKLKLPNILKRKNPYLFRVKNLNTSHELVKSILDAHLSSQEEGIFGGFLEELAIYICNEKYGGIKSSAEGVDLEYITDGVRYIVSIKSGPNWGNSSQIAKMKDHFRKAKRILGTNSGKPIPVIAINGCCYGKDNVPEKEEYNKLCGEKFWTAISGDEELYKQLIVPLGHRAEERNSNFNDEYANVLNKFTMEFSQTYCTEEGAIDWAKLLEFNSGY</sequence>
<dbReference type="InterPro" id="IPR011335">
    <property type="entry name" value="Restrct_endonuc-II-like"/>
</dbReference>
<protein>
    <submittedName>
        <fullName evidence="2">PmeII family type II restriction endonuclease</fullName>
    </submittedName>
</protein>
<keyword evidence="3" id="KW-1185">Reference proteome</keyword>
<name>A0ABV4NFT4_9VIBR</name>
<evidence type="ECO:0000313" key="2">
    <source>
        <dbReference type="EMBL" id="MFA0570310.1"/>
    </source>
</evidence>
<proteinExistence type="predicted"/>
<organism evidence="2 3">
    <name type="scientific">Vibrio gallaecicus</name>
    <dbReference type="NCBI Taxonomy" id="552386"/>
    <lineage>
        <taxon>Bacteria</taxon>
        <taxon>Pseudomonadati</taxon>
        <taxon>Pseudomonadota</taxon>
        <taxon>Gammaproteobacteria</taxon>
        <taxon>Vibrionales</taxon>
        <taxon>Vibrionaceae</taxon>
        <taxon>Vibrio</taxon>
    </lineage>
</organism>
<dbReference type="CDD" id="cd22345">
    <property type="entry name" value="PDDEXK_nuclease"/>
    <property type="match status" value="1"/>
</dbReference>
<dbReference type="RefSeq" id="WP_372267725.1">
    <property type="nucleotide sequence ID" value="NZ_JBFRUW010000074.1"/>
</dbReference>
<reference evidence="2 3" key="1">
    <citation type="journal article" date="2024" name="ISME J.">
        <title>Tailless and filamentous prophages are predominant in marine Vibrio.</title>
        <authorList>
            <person name="Steensen K."/>
            <person name="Seneca J."/>
            <person name="Bartlau N."/>
            <person name="Yu X.A."/>
            <person name="Hussain F.A."/>
            <person name="Polz M.F."/>
        </authorList>
    </citation>
    <scope>NUCLEOTIDE SEQUENCE [LARGE SCALE GENOMIC DNA]</scope>
    <source>
        <strain evidence="2 3">10N.222.51.A1</strain>
    </source>
</reference>
<dbReference type="GO" id="GO:0004519">
    <property type="term" value="F:endonuclease activity"/>
    <property type="evidence" value="ECO:0007669"/>
    <property type="project" value="UniProtKB-KW"/>
</dbReference>
<dbReference type="InterPro" id="IPR032793">
    <property type="entry name" value="RE_EcoO109IR"/>
</dbReference>
<dbReference type="Proteomes" id="UP001570417">
    <property type="component" value="Unassembled WGS sequence"/>
</dbReference>
<feature type="domain" description="Type II restriction endonuclease EcoO109IR" evidence="1">
    <location>
        <begin position="6"/>
        <end position="201"/>
    </location>
</feature>
<evidence type="ECO:0000259" key="1">
    <source>
        <dbReference type="Pfam" id="PF14511"/>
    </source>
</evidence>
<comment type="caution">
    <text evidence="2">The sequence shown here is derived from an EMBL/GenBank/DDBJ whole genome shotgun (WGS) entry which is preliminary data.</text>
</comment>
<dbReference type="EMBL" id="JBFRUW010000074">
    <property type="protein sequence ID" value="MFA0570310.1"/>
    <property type="molecule type" value="Genomic_DNA"/>
</dbReference>
<dbReference type="Pfam" id="PF14511">
    <property type="entry name" value="RE_EcoO109I"/>
    <property type="match status" value="1"/>
</dbReference>
<evidence type="ECO:0000313" key="3">
    <source>
        <dbReference type="Proteomes" id="UP001570417"/>
    </source>
</evidence>
<keyword evidence="2" id="KW-0540">Nuclease</keyword>
<keyword evidence="2" id="KW-0378">Hydrolase</keyword>